<evidence type="ECO:0000313" key="2">
    <source>
        <dbReference type="Proteomes" id="UP000001555"/>
    </source>
</evidence>
<proteinExistence type="predicted"/>
<dbReference type="InParanoid" id="A0A1S4M0J9"/>
<reference evidence="2" key="1">
    <citation type="submission" date="2008-03" db="EMBL/GenBank/DDBJ databases">
        <title>Annotation of Ixodes scapularis.</title>
        <authorList>
            <consortium name="Ixodes scapularis Genome Project Consortium"/>
            <person name="Caler E."/>
            <person name="Hannick L.I."/>
            <person name="Bidwell S."/>
            <person name="Joardar V."/>
            <person name="Thiagarajan M."/>
            <person name="Amedeo P."/>
            <person name="Galinsky K.J."/>
            <person name="Schobel S."/>
            <person name="Inman J."/>
            <person name="Hostetler J."/>
            <person name="Miller J."/>
            <person name="Hammond M."/>
            <person name="Megy K."/>
            <person name="Lawson D."/>
            <person name="Kodira C."/>
            <person name="Sutton G."/>
            <person name="Meyer J."/>
            <person name="Hill C.A."/>
            <person name="Birren B."/>
            <person name="Nene V."/>
            <person name="Collins F."/>
            <person name="Alarcon-Chaidez F."/>
            <person name="Wikel S."/>
            <person name="Strausberg R."/>
        </authorList>
    </citation>
    <scope>NUCLEOTIDE SEQUENCE [LARGE SCALE GENOMIC DNA]</scope>
    <source>
        <strain evidence="2">Wikel</strain>
    </source>
</reference>
<evidence type="ECO:0008006" key="3">
    <source>
        <dbReference type="Google" id="ProtNLM"/>
    </source>
</evidence>
<reference evidence="1" key="2">
    <citation type="submission" date="2020-05" db="UniProtKB">
        <authorList>
            <consortium name="EnsemblMetazoa"/>
        </authorList>
    </citation>
    <scope>IDENTIFICATION</scope>
    <source>
        <strain evidence="1">wikel</strain>
    </source>
</reference>
<dbReference type="EMBL" id="ABJB010112439">
    <property type="status" value="NOT_ANNOTATED_CDS"/>
    <property type="molecule type" value="Genomic_DNA"/>
</dbReference>
<dbReference type="Proteomes" id="UP000001555">
    <property type="component" value="Unassembled WGS sequence"/>
</dbReference>
<accession>A0A1S4M0J9</accession>
<keyword evidence="2" id="KW-1185">Reference proteome</keyword>
<dbReference type="VEuPathDB" id="VectorBase:ISCI022066"/>
<organism evidence="1 2">
    <name type="scientific">Ixodes scapularis</name>
    <name type="common">Black-legged tick</name>
    <name type="synonym">Deer tick</name>
    <dbReference type="NCBI Taxonomy" id="6945"/>
    <lineage>
        <taxon>Eukaryota</taxon>
        <taxon>Metazoa</taxon>
        <taxon>Ecdysozoa</taxon>
        <taxon>Arthropoda</taxon>
        <taxon>Chelicerata</taxon>
        <taxon>Arachnida</taxon>
        <taxon>Acari</taxon>
        <taxon>Parasitiformes</taxon>
        <taxon>Ixodida</taxon>
        <taxon>Ixodoidea</taxon>
        <taxon>Ixodidae</taxon>
        <taxon>Ixodinae</taxon>
        <taxon>Ixodes</taxon>
    </lineage>
</organism>
<name>A0A1S4M0J9_IXOSC</name>
<evidence type="ECO:0000313" key="1">
    <source>
        <dbReference type="EnsemblMetazoa" id="ISCW022066-PA"/>
    </source>
</evidence>
<dbReference type="VEuPathDB" id="VectorBase:ISCW022066"/>
<protein>
    <recommendedName>
        <fullName evidence="3">MULE transposase domain-containing protein</fullName>
    </recommendedName>
</protein>
<dbReference type="EnsemblMetazoa" id="ISCW022066-RA">
    <property type="protein sequence ID" value="ISCW022066-PA"/>
    <property type="gene ID" value="ISCW022066"/>
</dbReference>
<dbReference type="AlphaFoldDB" id="A0A1S4M0J9"/>
<sequence length="102" mass="11402">PGLSPESILSDFEQAAIHASKLVFLTATVCACFFHLKQSIKRHIQECGLMQDYREELRFGEAVKLLPALALLKPTDVARVEITYSSLFAINLACRELPVQKL</sequence>